<dbReference type="EMBL" id="VSSQ01101734">
    <property type="protein sequence ID" value="MPN43372.1"/>
    <property type="molecule type" value="Genomic_DNA"/>
</dbReference>
<sequence length="108" mass="12449">MNWQVSWTETAFARNNTDVLELLLRYPSQMDESKPCRRFINTLGHAMSGGAPLTGEHKAYLKRFCTVPAVIARQQHDTGQAERRFRADPSADNEKWLKIQRAIFDVIE</sequence>
<protein>
    <submittedName>
        <fullName evidence="1">Uncharacterized protein</fullName>
    </submittedName>
</protein>
<dbReference type="AlphaFoldDB" id="A0A645HXZ3"/>
<comment type="caution">
    <text evidence="1">The sequence shown here is derived from an EMBL/GenBank/DDBJ whole genome shotgun (WGS) entry which is preliminary data.</text>
</comment>
<evidence type="ECO:0000313" key="1">
    <source>
        <dbReference type="EMBL" id="MPN43372.1"/>
    </source>
</evidence>
<proteinExistence type="predicted"/>
<reference evidence="1" key="1">
    <citation type="submission" date="2019-08" db="EMBL/GenBank/DDBJ databases">
        <authorList>
            <person name="Kucharzyk K."/>
            <person name="Murdoch R.W."/>
            <person name="Higgins S."/>
            <person name="Loffler F."/>
        </authorList>
    </citation>
    <scope>NUCLEOTIDE SEQUENCE</scope>
</reference>
<name>A0A645HXZ3_9ZZZZ</name>
<accession>A0A645HXZ3</accession>
<gene>
    <name evidence="1" type="ORF">SDC9_190931</name>
</gene>
<organism evidence="1">
    <name type="scientific">bioreactor metagenome</name>
    <dbReference type="NCBI Taxonomy" id="1076179"/>
    <lineage>
        <taxon>unclassified sequences</taxon>
        <taxon>metagenomes</taxon>
        <taxon>ecological metagenomes</taxon>
    </lineage>
</organism>